<evidence type="ECO:0000313" key="5">
    <source>
        <dbReference type="Proteomes" id="UP000007800"/>
    </source>
</evidence>
<dbReference type="OMA" id="PHIALIP"/>
<dbReference type="PANTHER" id="PTHR18806:SF4">
    <property type="entry name" value="RNA-BINDING PROTEIN 25"/>
    <property type="match status" value="1"/>
</dbReference>
<feature type="compositionally biased region" description="Gly residues" evidence="1">
    <location>
        <begin position="1"/>
        <end position="24"/>
    </location>
</feature>
<proteinExistence type="predicted"/>
<feature type="compositionally biased region" description="Basic residues" evidence="1">
    <location>
        <begin position="405"/>
        <end position="418"/>
    </location>
</feature>
<dbReference type="EMBL" id="GG677981">
    <property type="protein sequence ID" value="EER09933.1"/>
    <property type="molecule type" value="Genomic_DNA"/>
</dbReference>
<dbReference type="RefSeq" id="XP_002787095.1">
    <property type="nucleotide sequence ID" value="XM_002787049.1"/>
</dbReference>
<dbReference type="Gene3D" id="1.20.1390.10">
    <property type="entry name" value="PWI domain"/>
    <property type="match status" value="1"/>
</dbReference>
<dbReference type="AlphaFoldDB" id="C5K9W9"/>
<reference evidence="4 5" key="1">
    <citation type="submission" date="2008-07" db="EMBL/GenBank/DDBJ databases">
        <authorList>
            <person name="El-Sayed N."/>
            <person name="Caler E."/>
            <person name="Inman J."/>
            <person name="Amedeo P."/>
            <person name="Hass B."/>
            <person name="Wortman J."/>
        </authorList>
    </citation>
    <scope>NUCLEOTIDE SEQUENCE [LARGE SCALE GENOMIC DNA]</scope>
    <source>
        <strain evidence="4">ATCC 50983</strain>
        <strain evidence="5">ATCC 50983 / TXsc</strain>
    </source>
</reference>
<evidence type="ECO:0000313" key="4">
    <source>
        <dbReference type="EMBL" id="EER18891.1"/>
    </source>
</evidence>
<feature type="domain" description="PWI" evidence="2">
    <location>
        <begin position="435"/>
        <end position="534"/>
    </location>
</feature>
<dbReference type="Pfam" id="PF01480">
    <property type="entry name" value="PWI"/>
    <property type="match status" value="1"/>
</dbReference>
<dbReference type="RefSeq" id="XP_002778138.1">
    <property type="nucleotide sequence ID" value="XM_002778092.1"/>
</dbReference>
<feature type="compositionally biased region" description="Acidic residues" evidence="1">
    <location>
        <begin position="548"/>
        <end position="559"/>
    </location>
</feature>
<protein>
    <submittedName>
        <fullName evidence="4">Annexin A7, putative</fullName>
    </submittedName>
</protein>
<dbReference type="PANTHER" id="PTHR18806">
    <property type="entry name" value="RBM25 PROTEIN"/>
    <property type="match status" value="1"/>
</dbReference>
<evidence type="ECO:0000256" key="1">
    <source>
        <dbReference type="SAM" id="MobiDB-lite"/>
    </source>
</evidence>
<feature type="compositionally biased region" description="Pro residues" evidence="1">
    <location>
        <begin position="25"/>
        <end position="37"/>
    </location>
</feature>
<dbReference type="GeneID" id="9038042"/>
<dbReference type="PROSITE" id="PS51025">
    <property type="entry name" value="PWI"/>
    <property type="match status" value="1"/>
</dbReference>
<accession>C5K9W9</accession>
<name>C5K9W9_PERM5</name>
<dbReference type="InParanoid" id="C5K9W9"/>
<dbReference type="OrthoDB" id="60843at2759"/>
<feature type="region of interest" description="Disordered" evidence="1">
    <location>
        <begin position="541"/>
        <end position="575"/>
    </location>
</feature>
<gene>
    <name evidence="4" type="ORF">Pmar_PMAR006515</name>
    <name evidence="3" type="ORF">Pmar_PMAR018578</name>
</gene>
<keyword evidence="5" id="KW-1185">Reference proteome</keyword>
<dbReference type="GeneID" id="9049286"/>
<organism evidence="5">
    <name type="scientific">Perkinsus marinus (strain ATCC 50983 / TXsc)</name>
    <dbReference type="NCBI Taxonomy" id="423536"/>
    <lineage>
        <taxon>Eukaryota</taxon>
        <taxon>Sar</taxon>
        <taxon>Alveolata</taxon>
        <taxon>Perkinsozoa</taxon>
        <taxon>Perkinsea</taxon>
        <taxon>Perkinsida</taxon>
        <taxon>Perkinsidae</taxon>
        <taxon>Perkinsus</taxon>
    </lineage>
</organism>
<feature type="region of interest" description="Disordered" evidence="1">
    <location>
        <begin position="1"/>
        <end position="110"/>
    </location>
</feature>
<feature type="region of interest" description="Disordered" evidence="1">
    <location>
        <begin position="397"/>
        <end position="421"/>
    </location>
</feature>
<dbReference type="Proteomes" id="UP000007800">
    <property type="component" value="Unassembled WGS sequence"/>
</dbReference>
<sequence>MFSGPPGGKGYGGKGAGFSDGKGFGPPPPMPPMPPMPGGWGKAFPEWGPMWAGGKGSGKGKGFDHPPLRGPNWNPPPGHGPPGMSPDLGPPPSRMMMPPPLPSQGPPMMGAQRPHMMGMPPPMLGGGPPVPPAMPIPPVRPNIVPSEGMVNTRPAGGSRRPAYKPGTSGVRRGLIFAFHIDPRADKELLDEMFTVAAAPADDEKQSTSTTAERQEAIEKINDQFIQLWRVPGETFVIAEYRSCGAAFKAQRALTGIRLFGREIYARVDKRTQDMMYHWRGVRGREVANRIAKEGYEVPSNLMDLVDDEIHQLVNRAKGILSDIARAGEARIQSEESQANARGTENWKGSLVKKEEKRIETVLLGKAEQQEKLSRNEQQLADVQAQYLEARAAADKVDIETEKREKHERKRRKREHKSRSTMSIHELMSLVPSERSDIYRHPIDWDYVLSQSTTVQQTLWTWVRRQVSLWLGSPDRELTDWIMRMVNRRTDAPDLARELRVVIDEEADAFVEQLYRILVFETLRKQYCPNAKDSHQSWVPLTERVGEVGGEDSESDEDLMDDTRSPSDDVEMTAAP</sequence>
<feature type="compositionally biased region" description="Pro residues" evidence="1">
    <location>
        <begin position="73"/>
        <end position="105"/>
    </location>
</feature>
<dbReference type="InterPro" id="IPR052768">
    <property type="entry name" value="RBM25"/>
</dbReference>
<dbReference type="InterPro" id="IPR002483">
    <property type="entry name" value="PWI_dom"/>
</dbReference>
<evidence type="ECO:0000259" key="2">
    <source>
        <dbReference type="PROSITE" id="PS51025"/>
    </source>
</evidence>
<feature type="compositionally biased region" description="Gly residues" evidence="1">
    <location>
        <begin position="51"/>
        <end position="60"/>
    </location>
</feature>
<dbReference type="EMBL" id="GG671513">
    <property type="protein sequence ID" value="EER18891.1"/>
    <property type="molecule type" value="Genomic_DNA"/>
</dbReference>
<evidence type="ECO:0000313" key="3">
    <source>
        <dbReference type="EMBL" id="EER09933.1"/>
    </source>
</evidence>